<evidence type="ECO:0000313" key="3">
    <source>
        <dbReference type="Proteomes" id="UP000176603"/>
    </source>
</evidence>
<feature type="transmembrane region" description="Helical" evidence="1">
    <location>
        <begin position="35"/>
        <end position="53"/>
    </location>
</feature>
<comment type="caution">
    <text evidence="2">The sequence shown here is derived from an EMBL/GenBank/DDBJ whole genome shotgun (WGS) entry which is preliminary data.</text>
</comment>
<name>A0A1F7UKZ2_9BACT</name>
<protein>
    <submittedName>
        <fullName evidence="2">Uncharacterized protein</fullName>
    </submittedName>
</protein>
<keyword evidence="1" id="KW-0812">Transmembrane</keyword>
<reference evidence="2 3" key="1">
    <citation type="journal article" date="2016" name="Nat. Commun.">
        <title>Thousands of microbial genomes shed light on interconnected biogeochemical processes in an aquifer system.</title>
        <authorList>
            <person name="Anantharaman K."/>
            <person name="Brown C.T."/>
            <person name="Hug L.A."/>
            <person name="Sharon I."/>
            <person name="Castelle C.J."/>
            <person name="Probst A.J."/>
            <person name="Thomas B.C."/>
            <person name="Singh A."/>
            <person name="Wilkins M.J."/>
            <person name="Karaoz U."/>
            <person name="Brodie E.L."/>
            <person name="Williams K.H."/>
            <person name="Hubbard S.S."/>
            <person name="Banfield J.F."/>
        </authorList>
    </citation>
    <scope>NUCLEOTIDE SEQUENCE [LARGE SCALE GENOMIC DNA]</scope>
</reference>
<keyword evidence="1" id="KW-1133">Transmembrane helix</keyword>
<dbReference type="Proteomes" id="UP000176603">
    <property type="component" value="Unassembled WGS sequence"/>
</dbReference>
<organism evidence="2 3">
    <name type="scientific">Candidatus Uhrbacteria bacterium RIFCSPHIGHO2_12_FULL_60_25</name>
    <dbReference type="NCBI Taxonomy" id="1802399"/>
    <lineage>
        <taxon>Bacteria</taxon>
        <taxon>Candidatus Uhriibacteriota</taxon>
    </lineage>
</organism>
<dbReference type="EMBL" id="MGEH01000021">
    <property type="protein sequence ID" value="OGL78905.1"/>
    <property type="molecule type" value="Genomic_DNA"/>
</dbReference>
<evidence type="ECO:0000313" key="2">
    <source>
        <dbReference type="EMBL" id="OGL78905.1"/>
    </source>
</evidence>
<dbReference type="Pfam" id="PF18895">
    <property type="entry name" value="T4SS_pilin"/>
    <property type="match status" value="1"/>
</dbReference>
<dbReference type="AlphaFoldDB" id="A0A1F7UKZ2"/>
<evidence type="ECO:0000256" key="1">
    <source>
        <dbReference type="SAM" id="Phobius"/>
    </source>
</evidence>
<keyword evidence="1" id="KW-0472">Membrane</keyword>
<feature type="transmembrane region" description="Helical" evidence="1">
    <location>
        <begin position="65"/>
        <end position="85"/>
    </location>
</feature>
<dbReference type="InterPro" id="IPR043993">
    <property type="entry name" value="T4SS_pilin"/>
</dbReference>
<sequence length="100" mass="10737">MDLDLGMFEISRVLQLTDVDPRVIAVRLVNASLELLGILALVMIVLGGFRFMVSGGNPEKTKAAAATIRNAIIGLIMIMSSWAFAKYVLEALVKATASDV</sequence>
<dbReference type="STRING" id="1802399.A3E39_01735"/>
<gene>
    <name evidence="2" type="ORF">A3E39_01735</name>
</gene>
<proteinExistence type="predicted"/>
<accession>A0A1F7UKZ2</accession>